<dbReference type="SUPFAM" id="SSF46579">
    <property type="entry name" value="Prefoldin"/>
    <property type="match status" value="1"/>
</dbReference>
<dbReference type="GO" id="GO:0016272">
    <property type="term" value="C:prefoldin complex"/>
    <property type="evidence" value="ECO:0007669"/>
    <property type="project" value="InterPro"/>
</dbReference>
<dbReference type="InterPro" id="IPR002777">
    <property type="entry name" value="PFD_beta-like"/>
</dbReference>
<dbReference type="OrthoDB" id="29646at2759"/>
<dbReference type="Pfam" id="PF01920">
    <property type="entry name" value="Prefoldin_2"/>
    <property type="match status" value="1"/>
</dbReference>
<dbReference type="AlphaFoldDB" id="A0A8H7BYM2"/>
<comment type="caution">
    <text evidence="4">The sequence shown here is derived from an EMBL/GenBank/DDBJ whole genome shotgun (WGS) entry which is preliminary data.</text>
</comment>
<comment type="similarity">
    <text evidence="1">Belongs to the prefoldin subunit beta family.</text>
</comment>
<dbReference type="InterPro" id="IPR027235">
    <property type="entry name" value="PFD2"/>
</dbReference>
<protein>
    <recommendedName>
        <fullName evidence="6">Prefoldin subunit 2</fullName>
    </recommendedName>
</protein>
<dbReference type="Gene3D" id="1.10.287.370">
    <property type="match status" value="1"/>
</dbReference>
<dbReference type="Proteomes" id="UP000605846">
    <property type="component" value="Unassembled WGS sequence"/>
</dbReference>
<dbReference type="GO" id="GO:0051082">
    <property type="term" value="F:unfolded protein binding"/>
    <property type="evidence" value="ECO:0007669"/>
    <property type="project" value="InterPro"/>
</dbReference>
<dbReference type="CDD" id="cd23163">
    <property type="entry name" value="Prefoldin_2"/>
    <property type="match status" value="1"/>
</dbReference>
<name>A0A8H7BYM2_9FUNG</name>
<evidence type="ECO:0000313" key="4">
    <source>
        <dbReference type="EMBL" id="KAF7731192.1"/>
    </source>
</evidence>
<reference evidence="4" key="1">
    <citation type="submission" date="2020-01" db="EMBL/GenBank/DDBJ databases">
        <title>Genome Sequencing of Three Apophysomyces-Like Fungal Strains Confirms a Novel Fungal Genus in the Mucoromycota with divergent Burkholderia-like Endosymbiotic Bacteria.</title>
        <authorList>
            <person name="Stajich J.E."/>
            <person name="Macias A.M."/>
            <person name="Carter-House D."/>
            <person name="Lovett B."/>
            <person name="Kasson L.R."/>
            <person name="Berry K."/>
            <person name="Grigoriev I."/>
            <person name="Chang Y."/>
            <person name="Spatafora J."/>
            <person name="Kasson M.T."/>
        </authorList>
    </citation>
    <scope>NUCLEOTIDE SEQUENCE</scope>
    <source>
        <strain evidence="4">NRRL A-21654</strain>
    </source>
</reference>
<evidence type="ECO:0000256" key="3">
    <source>
        <dbReference type="SAM" id="Coils"/>
    </source>
</evidence>
<dbReference type="GO" id="GO:0006457">
    <property type="term" value="P:protein folding"/>
    <property type="evidence" value="ECO:0007669"/>
    <property type="project" value="InterPro"/>
</dbReference>
<evidence type="ECO:0000256" key="1">
    <source>
        <dbReference type="ARBA" id="ARBA00008045"/>
    </source>
</evidence>
<keyword evidence="5" id="KW-1185">Reference proteome</keyword>
<dbReference type="EMBL" id="JABAYA010000011">
    <property type="protein sequence ID" value="KAF7731192.1"/>
    <property type="molecule type" value="Genomic_DNA"/>
</dbReference>
<feature type="coiled-coil region" evidence="3">
    <location>
        <begin position="76"/>
        <end position="103"/>
    </location>
</feature>
<accession>A0A8H7BYM2</accession>
<gene>
    <name evidence="4" type="ORF">EC973_000607</name>
</gene>
<organism evidence="4 5">
    <name type="scientific">Apophysomyces ossiformis</name>
    <dbReference type="NCBI Taxonomy" id="679940"/>
    <lineage>
        <taxon>Eukaryota</taxon>
        <taxon>Fungi</taxon>
        <taxon>Fungi incertae sedis</taxon>
        <taxon>Mucoromycota</taxon>
        <taxon>Mucoromycotina</taxon>
        <taxon>Mucoromycetes</taxon>
        <taxon>Mucorales</taxon>
        <taxon>Mucorineae</taxon>
        <taxon>Mucoraceae</taxon>
        <taxon>Apophysomyces</taxon>
    </lineage>
</organism>
<dbReference type="InterPro" id="IPR009053">
    <property type="entry name" value="Prefoldin"/>
</dbReference>
<evidence type="ECO:0008006" key="6">
    <source>
        <dbReference type="Google" id="ProtNLM"/>
    </source>
</evidence>
<proteinExistence type="inferred from homology"/>
<keyword evidence="2" id="KW-0143">Chaperone</keyword>
<evidence type="ECO:0000256" key="2">
    <source>
        <dbReference type="ARBA" id="ARBA00023186"/>
    </source>
</evidence>
<evidence type="ECO:0000313" key="5">
    <source>
        <dbReference type="Proteomes" id="UP000605846"/>
    </source>
</evidence>
<keyword evidence="3" id="KW-0175">Coiled coil</keyword>
<sequence length="175" mass="20195">MKKVGESYVGGLQTWLKSVTTWQTSKCSQRVSFRSATVVRTNVYQQEALGSRVDSASRNTHQLLNVIVTYLINTKYNQYKNELQSIAQKIGELESEVEEHKLVIDSISPLEPDRKCFRMVGGVLVERTIREVLPALETNYSGIKQVIESLLQSYKRKEQEFNEFQKKHNIQVVQR</sequence>
<dbReference type="FunFam" id="1.10.287.370:FF:000002">
    <property type="entry name" value="Prefoldin subunit 2"/>
    <property type="match status" value="1"/>
</dbReference>
<dbReference type="PANTHER" id="PTHR13303">
    <property type="entry name" value="PREFOLDIN SUBUNIT 2"/>
    <property type="match status" value="1"/>
</dbReference>